<dbReference type="SUPFAM" id="SSF48452">
    <property type="entry name" value="TPR-like"/>
    <property type="match status" value="1"/>
</dbReference>
<dbReference type="InterPro" id="IPR011990">
    <property type="entry name" value="TPR-like_helical_dom_sf"/>
</dbReference>
<gene>
    <name evidence="1" type="ORF">PCOR1329_LOCUS68388</name>
</gene>
<accession>A0ABN9WQ53</accession>
<reference evidence="1" key="1">
    <citation type="submission" date="2023-10" db="EMBL/GenBank/DDBJ databases">
        <authorList>
            <person name="Chen Y."/>
            <person name="Shah S."/>
            <person name="Dougan E. K."/>
            <person name="Thang M."/>
            <person name="Chan C."/>
        </authorList>
    </citation>
    <scope>NUCLEOTIDE SEQUENCE [LARGE SCALE GENOMIC DNA]</scope>
</reference>
<dbReference type="Gene3D" id="1.25.40.10">
    <property type="entry name" value="Tetratricopeptide repeat domain"/>
    <property type="match status" value="1"/>
</dbReference>
<dbReference type="Proteomes" id="UP001189429">
    <property type="component" value="Unassembled WGS sequence"/>
</dbReference>
<dbReference type="EMBL" id="CAUYUJ010018920">
    <property type="protein sequence ID" value="CAK0887290.1"/>
    <property type="molecule type" value="Genomic_DNA"/>
</dbReference>
<comment type="caution">
    <text evidence="1">The sequence shown here is derived from an EMBL/GenBank/DDBJ whole genome shotgun (WGS) entry which is preliminary data.</text>
</comment>
<keyword evidence="2" id="KW-1185">Reference proteome</keyword>
<protein>
    <recommendedName>
        <fullName evidence="3">Tetratricopeptide repeat protein</fullName>
    </recommendedName>
</protein>
<name>A0ABN9WQ53_9DINO</name>
<evidence type="ECO:0008006" key="3">
    <source>
        <dbReference type="Google" id="ProtNLM"/>
    </source>
</evidence>
<evidence type="ECO:0000313" key="1">
    <source>
        <dbReference type="EMBL" id="CAK0887290.1"/>
    </source>
</evidence>
<proteinExistence type="predicted"/>
<evidence type="ECO:0000313" key="2">
    <source>
        <dbReference type="Proteomes" id="UP001189429"/>
    </source>
</evidence>
<organism evidence="1 2">
    <name type="scientific">Prorocentrum cordatum</name>
    <dbReference type="NCBI Taxonomy" id="2364126"/>
    <lineage>
        <taxon>Eukaryota</taxon>
        <taxon>Sar</taxon>
        <taxon>Alveolata</taxon>
        <taxon>Dinophyceae</taxon>
        <taxon>Prorocentrales</taxon>
        <taxon>Prorocentraceae</taxon>
        <taxon>Prorocentrum</taxon>
    </lineage>
</organism>
<sequence>MGEYQLALKDFDRVLQLKPRHFACLSACGMVYQAMGLHQEAADWFKLALQVHPTLADARTSLDRIERNEKVDALLSPRISEVTAAIRGETAIPAEPFQDSPRVSWDVHRELQEGGRDDGAVVYIFRANVSHPVAGDCAVRSLARFHVLRLGSGLVHPSSFSMDGSAEFFLEPGETYRFCWSVVLGEVLQGVAGGLLVERAGKSRQGDQDLNLASHTGASIMCAAVISRSFLQRG</sequence>